<keyword evidence="3 7" id="KW-0223">Dioxygenase</keyword>
<evidence type="ECO:0000256" key="4">
    <source>
        <dbReference type="ARBA" id="ARBA00023002"/>
    </source>
</evidence>
<dbReference type="PANTHER" id="PTHR30468">
    <property type="entry name" value="ALPHA-KETOGLUTARATE-DEPENDENT SULFONATE DIOXYGENASE"/>
    <property type="match status" value="1"/>
</dbReference>
<sequence length="288" mass="31692">MSSLLDVEAPADSSVRLPVIQPWKPALGAVVTGLQLDSGRLSSGARDALVRALLDYGALVFEPGVLGPQSFTSLLAEFGEVSLYAGPKTPTAADNANVNIVDSSSKRQARNFLWHIDQAFRADPPSLTALYGQEVPSFGGDTLFSNAVLAYERLDPHFAAYIETLTAVHYWDATGHIADRFDDPAEAGRQRAINAPIETPLVRVHPETGRKQLFVNESYTTYIKNVSRTTSQHLLGILFEAIKEPEVEARFTWQPGAAVLWDNRVVQHRGIGDFAGQRRVFYRGCVRR</sequence>
<dbReference type="EMBL" id="FNLO01000013">
    <property type="protein sequence ID" value="SDV50806.1"/>
    <property type="molecule type" value="Genomic_DNA"/>
</dbReference>
<gene>
    <name evidence="7" type="ORF">SAMN05216551_113125</name>
</gene>
<dbReference type="STRING" id="1770053.SAMN05216551_113125"/>
<evidence type="ECO:0000256" key="3">
    <source>
        <dbReference type="ARBA" id="ARBA00022964"/>
    </source>
</evidence>
<evidence type="ECO:0000256" key="5">
    <source>
        <dbReference type="ARBA" id="ARBA00023004"/>
    </source>
</evidence>
<dbReference type="SUPFAM" id="SSF51197">
    <property type="entry name" value="Clavaminate synthase-like"/>
    <property type="match status" value="1"/>
</dbReference>
<organism evidence="7 8">
    <name type="scientific">Chitinasiproducens palmae</name>
    <dbReference type="NCBI Taxonomy" id="1770053"/>
    <lineage>
        <taxon>Bacteria</taxon>
        <taxon>Pseudomonadati</taxon>
        <taxon>Pseudomonadota</taxon>
        <taxon>Betaproteobacteria</taxon>
        <taxon>Burkholderiales</taxon>
        <taxon>Burkholderiaceae</taxon>
        <taxon>Chitinasiproducens</taxon>
    </lineage>
</organism>
<feature type="domain" description="TauD/TfdA-like" evidence="6">
    <location>
        <begin position="21"/>
        <end position="283"/>
    </location>
</feature>
<dbReference type="Proteomes" id="UP000243719">
    <property type="component" value="Unassembled WGS sequence"/>
</dbReference>
<dbReference type="GO" id="GO:0046872">
    <property type="term" value="F:metal ion binding"/>
    <property type="evidence" value="ECO:0007669"/>
    <property type="project" value="UniProtKB-KW"/>
</dbReference>
<protein>
    <submittedName>
        <fullName evidence="7">Taurine dioxygenase</fullName>
    </submittedName>
</protein>
<dbReference type="InterPro" id="IPR003819">
    <property type="entry name" value="TauD/TfdA-like"/>
</dbReference>
<keyword evidence="4" id="KW-0560">Oxidoreductase</keyword>
<comment type="similarity">
    <text evidence="1">Belongs to the TfdA dioxygenase family.</text>
</comment>
<dbReference type="Gene3D" id="3.60.130.10">
    <property type="entry name" value="Clavaminate synthase-like"/>
    <property type="match status" value="1"/>
</dbReference>
<keyword evidence="8" id="KW-1185">Reference proteome</keyword>
<dbReference type="RefSeq" id="WP_091912074.1">
    <property type="nucleotide sequence ID" value="NZ_FNLO01000013.1"/>
</dbReference>
<dbReference type="GO" id="GO:0005737">
    <property type="term" value="C:cytoplasm"/>
    <property type="evidence" value="ECO:0007669"/>
    <property type="project" value="TreeGrafter"/>
</dbReference>
<dbReference type="InterPro" id="IPR042098">
    <property type="entry name" value="TauD-like_sf"/>
</dbReference>
<evidence type="ECO:0000313" key="7">
    <source>
        <dbReference type="EMBL" id="SDV50806.1"/>
    </source>
</evidence>
<proteinExistence type="inferred from homology"/>
<accession>A0A1H2PUF7</accession>
<evidence type="ECO:0000259" key="6">
    <source>
        <dbReference type="Pfam" id="PF02668"/>
    </source>
</evidence>
<reference evidence="8" key="1">
    <citation type="submission" date="2016-09" db="EMBL/GenBank/DDBJ databases">
        <authorList>
            <person name="Varghese N."/>
            <person name="Submissions S."/>
        </authorList>
    </citation>
    <scope>NUCLEOTIDE SEQUENCE [LARGE SCALE GENOMIC DNA]</scope>
    <source>
        <strain evidence="8">JS23</strain>
    </source>
</reference>
<name>A0A1H2PUF7_9BURK</name>
<dbReference type="AlphaFoldDB" id="A0A1H2PUF7"/>
<dbReference type="Pfam" id="PF02668">
    <property type="entry name" value="TauD"/>
    <property type="match status" value="1"/>
</dbReference>
<evidence type="ECO:0000256" key="1">
    <source>
        <dbReference type="ARBA" id="ARBA00005896"/>
    </source>
</evidence>
<keyword evidence="5" id="KW-0408">Iron</keyword>
<evidence type="ECO:0000256" key="2">
    <source>
        <dbReference type="ARBA" id="ARBA00022723"/>
    </source>
</evidence>
<dbReference type="PANTHER" id="PTHR30468:SF1">
    <property type="entry name" value="ALPHA-KETOGLUTARATE-DEPENDENT SULFONATE DIOXYGENASE"/>
    <property type="match status" value="1"/>
</dbReference>
<dbReference type="InterPro" id="IPR051323">
    <property type="entry name" value="AtsK-like"/>
</dbReference>
<dbReference type="GO" id="GO:0016706">
    <property type="term" value="F:2-oxoglutarate-dependent dioxygenase activity"/>
    <property type="evidence" value="ECO:0007669"/>
    <property type="project" value="TreeGrafter"/>
</dbReference>
<evidence type="ECO:0000313" key="8">
    <source>
        <dbReference type="Proteomes" id="UP000243719"/>
    </source>
</evidence>
<keyword evidence="2" id="KW-0479">Metal-binding</keyword>
<dbReference type="OrthoDB" id="581608at2"/>